<dbReference type="OrthoDB" id="9773456at2"/>
<evidence type="ECO:0000256" key="5">
    <source>
        <dbReference type="ARBA" id="ARBA00023004"/>
    </source>
</evidence>
<evidence type="ECO:0000256" key="1">
    <source>
        <dbReference type="ARBA" id="ARBA00022448"/>
    </source>
</evidence>
<organism evidence="9 10">
    <name type="scientific">Aureimonas altamirensis</name>
    <dbReference type="NCBI Taxonomy" id="370622"/>
    <lineage>
        <taxon>Bacteria</taxon>
        <taxon>Pseudomonadati</taxon>
        <taxon>Pseudomonadota</taxon>
        <taxon>Alphaproteobacteria</taxon>
        <taxon>Hyphomicrobiales</taxon>
        <taxon>Aurantimonadaceae</taxon>
        <taxon>Aureimonas</taxon>
    </lineage>
</organism>
<dbReference type="Gene3D" id="1.10.760.10">
    <property type="entry name" value="Cytochrome c-like domain"/>
    <property type="match status" value="3"/>
</dbReference>
<dbReference type="Pfam" id="PF00034">
    <property type="entry name" value="Cytochrom_C"/>
    <property type="match status" value="2"/>
</dbReference>
<dbReference type="InterPro" id="IPR050597">
    <property type="entry name" value="Cytochrome_c_Oxidase_Subunit"/>
</dbReference>
<feature type="domain" description="Cytochrome c" evidence="8">
    <location>
        <begin position="179"/>
        <end position="263"/>
    </location>
</feature>
<feature type="domain" description="Cytochrome c" evidence="8">
    <location>
        <begin position="75"/>
        <end position="161"/>
    </location>
</feature>
<dbReference type="InterPro" id="IPR036909">
    <property type="entry name" value="Cyt_c-like_dom_sf"/>
</dbReference>
<keyword evidence="5 6" id="KW-0408">Iron</keyword>
<name>A0A0B1Q392_9HYPH</name>
<dbReference type="PANTHER" id="PTHR33751">
    <property type="entry name" value="CBB3-TYPE CYTOCHROME C OXIDASE SUBUNIT FIXP"/>
    <property type="match status" value="1"/>
</dbReference>
<keyword evidence="7" id="KW-0472">Membrane</keyword>
<evidence type="ECO:0000256" key="4">
    <source>
        <dbReference type="ARBA" id="ARBA00022982"/>
    </source>
</evidence>
<evidence type="ECO:0000259" key="8">
    <source>
        <dbReference type="PROSITE" id="PS51007"/>
    </source>
</evidence>
<dbReference type="GO" id="GO:0009055">
    <property type="term" value="F:electron transfer activity"/>
    <property type="evidence" value="ECO:0007669"/>
    <property type="project" value="InterPro"/>
</dbReference>
<reference evidence="9 10" key="1">
    <citation type="submission" date="2014-09" db="EMBL/GenBank/DDBJ databases">
        <title>Isolation and characterization of Aurantimonas altamirensis ON-56566 from clinical sample following a dog bite.</title>
        <authorList>
            <person name="Eshaghi A."/>
            <person name="Li A."/>
            <person name="Shahinas D."/>
            <person name="Bahn P."/>
            <person name="Kus J.V."/>
            <person name="Patel S.N."/>
        </authorList>
    </citation>
    <scope>NUCLEOTIDE SEQUENCE [LARGE SCALE GENOMIC DNA]</scope>
    <source>
        <strain evidence="9 10">ON-56566</strain>
    </source>
</reference>
<dbReference type="Proteomes" id="UP000030826">
    <property type="component" value="Unassembled WGS sequence"/>
</dbReference>
<evidence type="ECO:0000256" key="2">
    <source>
        <dbReference type="ARBA" id="ARBA00022617"/>
    </source>
</evidence>
<evidence type="ECO:0000313" key="10">
    <source>
        <dbReference type="Proteomes" id="UP000030826"/>
    </source>
</evidence>
<dbReference type="EMBL" id="JRFJ01000004">
    <property type="protein sequence ID" value="KHJ53836.1"/>
    <property type="molecule type" value="Genomic_DNA"/>
</dbReference>
<dbReference type="STRING" id="370622.LA66_14625"/>
<keyword evidence="7" id="KW-0812">Transmembrane</keyword>
<dbReference type="AlphaFoldDB" id="A0A0B1Q392"/>
<keyword evidence="3 6" id="KW-0479">Metal-binding</keyword>
<dbReference type="Pfam" id="PF13442">
    <property type="entry name" value="Cytochrome_CBB3"/>
    <property type="match status" value="1"/>
</dbReference>
<evidence type="ECO:0000313" key="9">
    <source>
        <dbReference type="EMBL" id="KHJ53836.1"/>
    </source>
</evidence>
<sequence length="417" mass="43824">MRLSVTLTWKRLLLAGIGAGIAALAVGWSGLVSIAANTGHFAPVGWFLHWTMGNAVDTQSIGISVPKGVSLSDPALVRRGAGHFQTNCVTCHGAPGQPQSAAMTAMMPPPPPLEGKIGDWRDRELFWIVRHGIKYSGMPAWTTQSRPDEVWAMVAFLRALPTLDEDGYRALAFGEGPPAGAGPGGGPFETALADCARCHGMDGAGQPPAGSVPVIAGQSSAYLLANLKAFAAGSRDSGIMQPAASIHDDAMLARLAEWYAGQTPPARNEAAAIDRPFGATVGEEGKARLPRGSVAADRTLEVQLSDDTVNVASAFGPPYEAEGLAELGQTIAEAGLPDRKIAACESCHGAAARSANPNYPYLSGQPEWYLAAQLELWKHRDRAGGPHAHVMEPIAVSMTQEQIDAVSLWYALQPAAR</sequence>
<comment type="caution">
    <text evidence="9">The sequence shown here is derived from an EMBL/GenBank/DDBJ whole genome shotgun (WGS) entry which is preliminary data.</text>
</comment>
<evidence type="ECO:0000256" key="7">
    <source>
        <dbReference type="SAM" id="Phobius"/>
    </source>
</evidence>
<dbReference type="PANTHER" id="PTHR33751:SF9">
    <property type="entry name" value="CYTOCHROME C4"/>
    <property type="match status" value="1"/>
</dbReference>
<feature type="transmembrane region" description="Helical" evidence="7">
    <location>
        <begin position="12"/>
        <end position="31"/>
    </location>
</feature>
<proteinExistence type="predicted"/>
<accession>A0A0B1Q392</accession>
<keyword evidence="1" id="KW-0813">Transport</keyword>
<dbReference type="SUPFAM" id="SSF46626">
    <property type="entry name" value="Cytochrome c"/>
    <property type="match status" value="3"/>
</dbReference>
<dbReference type="InterPro" id="IPR009056">
    <property type="entry name" value="Cyt_c-like_dom"/>
</dbReference>
<evidence type="ECO:0000256" key="6">
    <source>
        <dbReference type="PROSITE-ProRule" id="PRU00433"/>
    </source>
</evidence>
<dbReference type="GO" id="GO:0020037">
    <property type="term" value="F:heme binding"/>
    <property type="evidence" value="ECO:0007669"/>
    <property type="project" value="InterPro"/>
</dbReference>
<keyword evidence="7" id="KW-1133">Transmembrane helix</keyword>
<protein>
    <recommendedName>
        <fullName evidence="8">Cytochrome c domain-containing protein</fullName>
    </recommendedName>
</protein>
<keyword evidence="4" id="KW-0249">Electron transport</keyword>
<dbReference type="GO" id="GO:0046872">
    <property type="term" value="F:metal ion binding"/>
    <property type="evidence" value="ECO:0007669"/>
    <property type="project" value="UniProtKB-KW"/>
</dbReference>
<dbReference type="PROSITE" id="PS51007">
    <property type="entry name" value="CYTC"/>
    <property type="match status" value="3"/>
</dbReference>
<gene>
    <name evidence="9" type="ORF">LA66_14625</name>
</gene>
<evidence type="ECO:0000256" key="3">
    <source>
        <dbReference type="ARBA" id="ARBA00022723"/>
    </source>
</evidence>
<feature type="domain" description="Cytochrome c" evidence="8">
    <location>
        <begin position="323"/>
        <end position="414"/>
    </location>
</feature>
<keyword evidence="2 6" id="KW-0349">Heme</keyword>